<protein>
    <recommendedName>
        <fullName evidence="3">Endonuclease/exonuclease/phosphatase domain-containing protein</fullName>
    </recommendedName>
</protein>
<reference evidence="1" key="3">
    <citation type="submission" date="2025-09" db="UniProtKB">
        <authorList>
            <consortium name="Ensembl"/>
        </authorList>
    </citation>
    <scope>IDENTIFICATION</scope>
</reference>
<dbReference type="InterPro" id="IPR036691">
    <property type="entry name" value="Endo/exonu/phosph_ase_sf"/>
</dbReference>
<dbReference type="Ensembl" id="ENSLACT00000000105.1">
    <property type="protein sequence ID" value="ENSLACP00000000104.1"/>
    <property type="gene ID" value="ENSLACG00000000091.1"/>
</dbReference>
<proteinExistence type="predicted"/>
<dbReference type="PANTHER" id="PTHR19446">
    <property type="entry name" value="REVERSE TRANSCRIPTASES"/>
    <property type="match status" value="1"/>
</dbReference>
<accession>H2ZRT3</accession>
<reference evidence="1" key="2">
    <citation type="submission" date="2025-08" db="UniProtKB">
        <authorList>
            <consortium name="Ensembl"/>
        </authorList>
    </citation>
    <scope>IDENTIFICATION</scope>
</reference>
<dbReference type="GeneTree" id="ENSGT00940000163809"/>
<dbReference type="Gene3D" id="3.60.10.10">
    <property type="entry name" value="Endonuclease/exonuclease/phosphatase"/>
    <property type="match status" value="1"/>
</dbReference>
<sequence>YYSGGGSLSLGVALFPGSLSQVVTDLEGRLIIVHGRWGAKLITFASIYAPNFDDPLMIQNFFLKLAQYPSQWIIGGDFNCPMDTAMDKSSATRTIPSQMARAIQASMMEYGPIDVWRHLHPATMEYTHYSHVHKSFSRIDLFLISPSLIHWVKDHSPVLIQVEVPGENRGPYQWRLDPQLLTKEDFMREIGSAIHEYFRFNSPPASPPDIVWEAFKATIRGRIIALSSAYKQSFHQRQVKLERDLRGAETDLYKNNSAERGERVASPPLQHNLNVLSSAKAERALLKTRSKFYARGDKAGKLLAWQLRKEEADRHIPSITSPDGTASFIPSEINEVFLSYYASLYS</sequence>
<evidence type="ECO:0000313" key="1">
    <source>
        <dbReference type="Ensembl" id="ENSLACP00000000104.1"/>
    </source>
</evidence>
<organism evidence="1 2">
    <name type="scientific">Latimeria chalumnae</name>
    <name type="common">Coelacanth</name>
    <dbReference type="NCBI Taxonomy" id="7897"/>
    <lineage>
        <taxon>Eukaryota</taxon>
        <taxon>Metazoa</taxon>
        <taxon>Chordata</taxon>
        <taxon>Craniata</taxon>
        <taxon>Vertebrata</taxon>
        <taxon>Euteleostomi</taxon>
        <taxon>Coelacanthiformes</taxon>
        <taxon>Coelacanthidae</taxon>
        <taxon>Latimeria</taxon>
    </lineage>
</organism>
<reference evidence="2" key="1">
    <citation type="submission" date="2011-08" db="EMBL/GenBank/DDBJ databases">
        <title>The draft genome of Latimeria chalumnae.</title>
        <authorList>
            <person name="Di Palma F."/>
            <person name="Alfoldi J."/>
            <person name="Johnson J."/>
            <person name="Berlin A."/>
            <person name="Gnerre S."/>
            <person name="Jaffe D."/>
            <person name="MacCallum I."/>
            <person name="Young S."/>
            <person name="Walker B.J."/>
            <person name="Lander E."/>
            <person name="Lindblad-Toh K."/>
        </authorList>
    </citation>
    <scope>NUCLEOTIDE SEQUENCE [LARGE SCALE GENOMIC DNA]</scope>
    <source>
        <strain evidence="2">Wild caught</strain>
    </source>
</reference>
<dbReference type="eggNOG" id="ENOG502S67M">
    <property type="taxonomic scope" value="Eukaryota"/>
</dbReference>
<evidence type="ECO:0000313" key="2">
    <source>
        <dbReference type="Proteomes" id="UP000008672"/>
    </source>
</evidence>
<dbReference type="EMBL" id="AFYH01264816">
    <property type="status" value="NOT_ANNOTATED_CDS"/>
    <property type="molecule type" value="Genomic_DNA"/>
</dbReference>
<evidence type="ECO:0008006" key="3">
    <source>
        <dbReference type="Google" id="ProtNLM"/>
    </source>
</evidence>
<dbReference type="SUPFAM" id="SSF56219">
    <property type="entry name" value="DNase I-like"/>
    <property type="match status" value="1"/>
</dbReference>
<name>H2ZRT3_LATCH</name>
<keyword evidence="2" id="KW-1185">Reference proteome</keyword>
<dbReference type="AlphaFoldDB" id="H2ZRT3"/>
<dbReference type="Proteomes" id="UP000008672">
    <property type="component" value="Unassembled WGS sequence"/>
</dbReference>
<dbReference type="HOGENOM" id="CLU_000680_2_1_1"/>
<dbReference type="InParanoid" id="H2ZRT3"/>
<dbReference type="STRING" id="7897.ENSLACP00000000104"/>